<dbReference type="PROSITE" id="PS51257">
    <property type="entry name" value="PROKAR_LIPOPROTEIN"/>
    <property type="match status" value="1"/>
</dbReference>
<dbReference type="OrthoDB" id="1451624at2"/>
<gene>
    <name evidence="1" type="ORF">COR50_15410</name>
</gene>
<proteinExistence type="predicted"/>
<dbReference type="AlphaFoldDB" id="A0A291QWV2"/>
<evidence type="ECO:0000313" key="2">
    <source>
        <dbReference type="Proteomes" id="UP000220133"/>
    </source>
</evidence>
<dbReference type="RefSeq" id="WP_098194812.1">
    <property type="nucleotide sequence ID" value="NZ_CP023777.1"/>
</dbReference>
<dbReference type="KEGG" id="cbae:COR50_15410"/>
<dbReference type="EMBL" id="CP023777">
    <property type="protein sequence ID" value="ATL48438.1"/>
    <property type="molecule type" value="Genomic_DNA"/>
</dbReference>
<evidence type="ECO:0000313" key="1">
    <source>
        <dbReference type="EMBL" id="ATL48438.1"/>
    </source>
</evidence>
<name>A0A291QWV2_9BACT</name>
<sequence>MKHTIQLFAITTLLLTMCACQKEGDIEVAPQYAEWTVKLDYASNPGAVYKVTIQDELITDSLSYGGSKLVKTTAVIRQSNPHFEVFDMATGKLLADTTLQLLPKDVVTIIQLSEDEPLIIQTSQGGGSGEGEAPDSNLTKVRFLYQADVFPDSIYVELVSADPTGFDYDYSKLEQMHFDTIGKVKLLKGNVSGYITYDYNRYNSKMNSLDFYNIYDAKDGGLILQGNALNDYYSPEFSCYGVIWNLPSATDKFYAYYKFMTLKLNAVTYDGVGTFYNDEFLFGEKW</sequence>
<reference evidence="1 2" key="1">
    <citation type="submission" date="2017-10" db="EMBL/GenBank/DDBJ databases">
        <title>Paenichitinophaga pekingensis gen. nov., sp. nov., isolated from activated sludge.</title>
        <authorList>
            <person name="Jin D."/>
            <person name="Kong X."/>
            <person name="Deng Y."/>
            <person name="Bai Z."/>
        </authorList>
    </citation>
    <scope>NUCLEOTIDE SEQUENCE [LARGE SCALE GENOMIC DNA]</scope>
    <source>
        <strain evidence="1 2">13</strain>
    </source>
</reference>
<organism evidence="1 2">
    <name type="scientific">Chitinophaga caeni</name>
    <dbReference type="NCBI Taxonomy" id="2029983"/>
    <lineage>
        <taxon>Bacteria</taxon>
        <taxon>Pseudomonadati</taxon>
        <taxon>Bacteroidota</taxon>
        <taxon>Chitinophagia</taxon>
        <taxon>Chitinophagales</taxon>
        <taxon>Chitinophagaceae</taxon>
        <taxon>Chitinophaga</taxon>
    </lineage>
</organism>
<accession>A0A291QWV2</accession>
<keyword evidence="2" id="KW-1185">Reference proteome</keyword>
<protein>
    <submittedName>
        <fullName evidence="1">Uncharacterized protein</fullName>
    </submittedName>
</protein>
<dbReference type="Proteomes" id="UP000220133">
    <property type="component" value="Chromosome"/>
</dbReference>